<organism evidence="4 5">
    <name type="scientific">Ophiostoma piceae (strain UAMH 11346)</name>
    <name type="common">Sap stain fungus</name>
    <dbReference type="NCBI Taxonomy" id="1262450"/>
    <lineage>
        <taxon>Eukaryota</taxon>
        <taxon>Fungi</taxon>
        <taxon>Dikarya</taxon>
        <taxon>Ascomycota</taxon>
        <taxon>Pezizomycotina</taxon>
        <taxon>Sordariomycetes</taxon>
        <taxon>Sordariomycetidae</taxon>
        <taxon>Ophiostomatales</taxon>
        <taxon>Ophiostomataceae</taxon>
        <taxon>Ophiostoma</taxon>
    </lineage>
</organism>
<dbReference type="OMA" id="GTSKAFW"/>
<evidence type="ECO:0000313" key="5">
    <source>
        <dbReference type="Proteomes" id="UP000016923"/>
    </source>
</evidence>
<proteinExistence type="inferred from homology"/>
<dbReference type="eggNOG" id="KOG1208">
    <property type="taxonomic scope" value="Eukaryota"/>
</dbReference>
<accession>S3C909</accession>
<reference evidence="4 5" key="1">
    <citation type="journal article" date="2013" name="BMC Genomics">
        <title>The genome and transcriptome of the pine saprophyte Ophiostoma piceae, and a comparison with the bark beetle-associated pine pathogen Grosmannia clavigera.</title>
        <authorList>
            <person name="Haridas S."/>
            <person name="Wang Y."/>
            <person name="Lim L."/>
            <person name="Massoumi Alamouti S."/>
            <person name="Jackman S."/>
            <person name="Docking R."/>
            <person name="Robertson G."/>
            <person name="Birol I."/>
            <person name="Bohlmann J."/>
            <person name="Breuil C."/>
        </authorList>
    </citation>
    <scope>NUCLEOTIDE SEQUENCE [LARGE SCALE GENOMIC DNA]</scope>
    <source>
        <strain evidence="4 5">UAMH 11346</strain>
    </source>
</reference>
<dbReference type="OrthoDB" id="191139at2759"/>
<keyword evidence="3" id="KW-0560">Oxidoreductase</keyword>
<name>S3C909_OPHP1</name>
<dbReference type="HOGENOM" id="CLU_010194_44_6_1"/>
<evidence type="ECO:0000313" key="4">
    <source>
        <dbReference type="EMBL" id="EPE10004.1"/>
    </source>
</evidence>
<dbReference type="STRING" id="1262450.S3C909"/>
<dbReference type="Proteomes" id="UP000016923">
    <property type="component" value="Unassembled WGS sequence"/>
</dbReference>
<evidence type="ECO:0000256" key="3">
    <source>
        <dbReference type="ARBA" id="ARBA00023002"/>
    </source>
</evidence>
<keyword evidence="5" id="KW-1185">Reference proteome</keyword>
<protein>
    <submittedName>
        <fullName evidence="4">Short-chain dehydrogenase</fullName>
    </submittedName>
</protein>
<evidence type="ECO:0000256" key="2">
    <source>
        <dbReference type="ARBA" id="ARBA00022857"/>
    </source>
</evidence>
<comment type="similarity">
    <text evidence="1">Belongs to the short-chain dehydrogenases/reductases (SDR) family.</text>
</comment>
<dbReference type="VEuPathDB" id="FungiDB:F503_05099"/>
<gene>
    <name evidence="4" type="ORF">F503_05099</name>
</gene>
<dbReference type="AlphaFoldDB" id="S3C909"/>
<dbReference type="PANTHER" id="PTHR24320">
    <property type="entry name" value="RETINOL DEHYDROGENASE"/>
    <property type="match status" value="1"/>
</dbReference>
<dbReference type="GO" id="GO:0016491">
    <property type="term" value="F:oxidoreductase activity"/>
    <property type="evidence" value="ECO:0007669"/>
    <property type="project" value="UniProtKB-KW"/>
</dbReference>
<sequence length="357" mass="38653">MASVGYMRPSVMAQVFPSAPKFTEANLPDLAGKVYIITGANAGVGKELARILFEKNASVYMACRSEAKCQAAIDEIKKSAKSETGRLEYIHIDLGDLASVKPAAESFLARETQLHALFNNAGVMLPPASQTATVQGYDVQLGTNSVAPFLLTQLLTPVLKSTASATKEPTRVVWVSSMAAELYSEKYGIDMSNLRGKTYVRAASDPMTLYGNSKAAAYLHSVEYARRHRDDNIISVAANPGNLDSDLYRTVGGPGQGKEASAPADQDAGLGFVQKMSMKVFRRFMLHPPVYGAYTELFSGLSPEVTLEKSGAWVGPWGRFFPMRKDVAENAKPKSEGGLGGAEAFWDWSVEQVKPFM</sequence>
<evidence type="ECO:0000256" key="1">
    <source>
        <dbReference type="ARBA" id="ARBA00006484"/>
    </source>
</evidence>
<dbReference type="InterPro" id="IPR002347">
    <property type="entry name" value="SDR_fam"/>
</dbReference>
<dbReference type="InterPro" id="IPR036291">
    <property type="entry name" value="NAD(P)-bd_dom_sf"/>
</dbReference>
<keyword evidence="2" id="KW-0521">NADP</keyword>
<dbReference type="EMBL" id="KE148146">
    <property type="protein sequence ID" value="EPE10004.1"/>
    <property type="molecule type" value="Genomic_DNA"/>
</dbReference>
<dbReference type="PRINTS" id="PR00081">
    <property type="entry name" value="GDHRDH"/>
</dbReference>
<dbReference type="Gene3D" id="3.40.50.720">
    <property type="entry name" value="NAD(P)-binding Rossmann-like Domain"/>
    <property type="match status" value="1"/>
</dbReference>
<dbReference type="SUPFAM" id="SSF51735">
    <property type="entry name" value="NAD(P)-binding Rossmann-fold domains"/>
    <property type="match status" value="1"/>
</dbReference>
<dbReference type="PANTHER" id="PTHR24320:SF236">
    <property type="entry name" value="SHORT-CHAIN DEHYDROGENASE-RELATED"/>
    <property type="match status" value="1"/>
</dbReference>
<dbReference type="Pfam" id="PF00106">
    <property type="entry name" value="adh_short"/>
    <property type="match status" value="1"/>
</dbReference>